<name>A0A7W7SK69_9ACTN</name>
<comment type="caution">
    <text evidence="1">The sequence shown here is derived from an EMBL/GenBank/DDBJ whole genome shotgun (WGS) entry which is preliminary data.</text>
</comment>
<sequence>MVEDVGRDDLEGEQAKLLGAGIRIHVALLETLRTKWVSLLALPGDQRPEQRLHRQLGYRYAGPYQARTDGPVLDLLLLRTGAGI</sequence>
<organism evidence="1 2">
    <name type="scientific">Kitasatospora gansuensis</name>
    <dbReference type="NCBI Taxonomy" id="258050"/>
    <lineage>
        <taxon>Bacteria</taxon>
        <taxon>Bacillati</taxon>
        <taxon>Actinomycetota</taxon>
        <taxon>Actinomycetes</taxon>
        <taxon>Kitasatosporales</taxon>
        <taxon>Streptomycetaceae</taxon>
        <taxon>Kitasatospora</taxon>
    </lineage>
</organism>
<protein>
    <recommendedName>
        <fullName evidence="3">N-acetyltransferase domain-containing protein</fullName>
    </recommendedName>
</protein>
<dbReference type="RefSeq" id="WP_184925913.1">
    <property type="nucleotide sequence ID" value="NZ_JACHJR010000002.1"/>
</dbReference>
<evidence type="ECO:0000313" key="2">
    <source>
        <dbReference type="Proteomes" id="UP000573327"/>
    </source>
</evidence>
<dbReference type="AlphaFoldDB" id="A0A7W7SK69"/>
<dbReference type="EMBL" id="JACHJR010000002">
    <property type="protein sequence ID" value="MBB4951905.1"/>
    <property type="molecule type" value="Genomic_DNA"/>
</dbReference>
<evidence type="ECO:0000313" key="1">
    <source>
        <dbReference type="EMBL" id="MBB4951905.1"/>
    </source>
</evidence>
<evidence type="ECO:0008006" key="3">
    <source>
        <dbReference type="Google" id="ProtNLM"/>
    </source>
</evidence>
<accession>A0A7W7SK69</accession>
<keyword evidence="2" id="KW-1185">Reference proteome</keyword>
<proteinExistence type="predicted"/>
<reference evidence="1 2" key="1">
    <citation type="submission" date="2020-08" db="EMBL/GenBank/DDBJ databases">
        <title>Sequencing the genomes of 1000 actinobacteria strains.</title>
        <authorList>
            <person name="Klenk H.-P."/>
        </authorList>
    </citation>
    <scope>NUCLEOTIDE SEQUENCE [LARGE SCALE GENOMIC DNA]</scope>
    <source>
        <strain evidence="1 2">DSM 44786</strain>
    </source>
</reference>
<gene>
    <name evidence="1" type="ORF">F4556_007559</name>
</gene>
<dbReference type="Proteomes" id="UP000573327">
    <property type="component" value="Unassembled WGS sequence"/>
</dbReference>